<evidence type="ECO:0000313" key="2">
    <source>
        <dbReference type="Proteomes" id="UP000011776"/>
    </source>
</evidence>
<dbReference type="BioCyc" id="LINT1001599:G11K9-5315-MONOMER"/>
<accession>M3HYF1</accession>
<evidence type="ECO:0000313" key="1">
    <source>
        <dbReference type="EMBL" id="EMG08662.1"/>
    </source>
</evidence>
<dbReference type="EMBL" id="AFME02000362">
    <property type="protein sequence ID" value="EMG08662.1"/>
    <property type="molecule type" value="Genomic_DNA"/>
</dbReference>
<gene>
    <name evidence="1" type="ORF">LEP1GSC151_0423</name>
</gene>
<reference evidence="1 2" key="1">
    <citation type="submission" date="2013-02" db="EMBL/GenBank/DDBJ databases">
        <authorList>
            <person name="Harkins D.M."/>
            <person name="Durkin A.S."/>
            <person name="Brinkac L.M."/>
            <person name="Haft D.H."/>
            <person name="Selengut J.D."/>
            <person name="Sanka R."/>
            <person name="DePew J."/>
            <person name="Purushe J."/>
            <person name="Tulsiani S.M."/>
            <person name="Graham G.C."/>
            <person name="Burns M.-A."/>
            <person name="Dohnt M.F."/>
            <person name="Smythe L.D."/>
            <person name="McKay D.B."/>
            <person name="Craig S.B."/>
            <person name="Vinetz J.M."/>
            <person name="Sutton G.G."/>
            <person name="Nierman W.C."/>
            <person name="Fouts D.E."/>
        </authorList>
    </citation>
    <scope>NUCLEOTIDE SEQUENCE [LARGE SCALE GENOMIC DNA]</scope>
    <source>
        <strain evidence="1 2">LT2186</strain>
    </source>
</reference>
<comment type="caution">
    <text evidence="1">The sequence shown here is derived from an EMBL/GenBank/DDBJ whole genome shotgun (WGS) entry which is preliminary data.</text>
</comment>
<dbReference type="AlphaFoldDB" id="M3HYF1"/>
<proteinExistence type="predicted"/>
<dbReference type="Proteomes" id="UP000011776">
    <property type="component" value="Unassembled WGS sequence"/>
</dbReference>
<name>M3HYF1_LEPIR</name>
<organism evidence="1 2">
    <name type="scientific">Leptospira interrogans serovar Grippotyphosa str. LT2186</name>
    <dbReference type="NCBI Taxonomy" id="1001599"/>
    <lineage>
        <taxon>Bacteria</taxon>
        <taxon>Pseudomonadati</taxon>
        <taxon>Spirochaetota</taxon>
        <taxon>Spirochaetia</taxon>
        <taxon>Leptospirales</taxon>
        <taxon>Leptospiraceae</taxon>
        <taxon>Leptospira</taxon>
    </lineage>
</organism>
<protein>
    <submittedName>
        <fullName evidence="1">Uncharacterized protein</fullName>
    </submittedName>
</protein>
<sequence length="120" mass="13305">MHIDWTIKDSKHEKVLSTFRIFSKGRDFIPEAVVRSVSKILASIPPSGSVLKVKDEDLIVNVGALDGLKKGSKIQIYNSSGKSGEATIEEIDYFLSRAVPDNGINGLKTISEGDRIFWKR</sequence>